<dbReference type="Gene3D" id="3.90.226.10">
    <property type="entry name" value="2-enoyl-CoA Hydratase, Chain A, domain 1"/>
    <property type="match status" value="1"/>
</dbReference>
<comment type="similarity">
    <text evidence="1 4">Belongs to the enoyl-CoA hydratase/isomerase family.</text>
</comment>
<dbReference type="InterPro" id="IPR018376">
    <property type="entry name" value="Enoyl-CoA_hyd/isom_CS"/>
</dbReference>
<sequence length="253" mass="26571">MSEVEFLVQDNVAIVTINRPGARNAINLNVAQEIEAALERIESDPDIRVGIVTGAGGNFCAGMDLKGFLKGERPRTAKGGFAGITKAKLKKPMIAAIEGYALAGGFEIALACDLIVVGEGAKVGVPEVKRGLVANAGGLLRLPRQLPERIAAEMVLTGDLYSVRDLAVYGLFNRVVPDGQALAEAQALAGKIAANGPLALAASKHVLRASRLWAEDEMFAQQDAITLPVFDSADAREGAAAFAEKRAPVWRGA</sequence>
<gene>
    <name evidence="5" type="ORF">Sphch_3241</name>
</gene>
<evidence type="ECO:0000256" key="4">
    <source>
        <dbReference type="RuleBase" id="RU003707"/>
    </source>
</evidence>
<dbReference type="NCBIfam" id="NF006100">
    <property type="entry name" value="PRK08252.1"/>
    <property type="match status" value="1"/>
</dbReference>
<dbReference type="PANTHER" id="PTHR11941:SF169">
    <property type="entry name" value="(7AS)-7A-METHYL-1,5-DIOXO-2,3,5,6,7,7A-HEXAHYDRO-1H-INDENE-CARBOXYL-COA HYDROLASE"/>
    <property type="match status" value="1"/>
</dbReference>
<dbReference type="InterPro" id="IPR029045">
    <property type="entry name" value="ClpP/crotonase-like_dom_sf"/>
</dbReference>
<dbReference type="Pfam" id="PF00378">
    <property type="entry name" value="ECH_1"/>
    <property type="match status" value="1"/>
</dbReference>
<dbReference type="STRING" id="690566.Sphch_3241"/>
<dbReference type="PROSITE" id="PS00166">
    <property type="entry name" value="ENOYL_COA_HYDRATASE"/>
    <property type="match status" value="1"/>
</dbReference>
<dbReference type="InterPro" id="IPR001753">
    <property type="entry name" value="Enoyl-CoA_hydra/iso"/>
</dbReference>
<evidence type="ECO:0000313" key="5">
    <source>
        <dbReference type="EMBL" id="AEG50851.1"/>
    </source>
</evidence>
<proteinExistence type="inferred from homology"/>
<keyword evidence="5" id="KW-0413">Isomerase</keyword>
<dbReference type="HOGENOM" id="CLU_009834_7_4_5"/>
<evidence type="ECO:0000256" key="2">
    <source>
        <dbReference type="ARBA" id="ARBA00023098"/>
    </source>
</evidence>
<dbReference type="SUPFAM" id="SSF52096">
    <property type="entry name" value="ClpP/crotonase"/>
    <property type="match status" value="1"/>
</dbReference>
<keyword evidence="2" id="KW-0443">Lipid metabolism</keyword>
<reference evidence="5 6" key="1">
    <citation type="submission" date="2011-05" db="EMBL/GenBank/DDBJ databases">
        <title>Complete sequence of chromosome 2 of Sphingobium chlorophenolicum L-1.</title>
        <authorList>
            <consortium name="US DOE Joint Genome Institute"/>
            <person name="Lucas S."/>
            <person name="Han J."/>
            <person name="Lapidus A."/>
            <person name="Cheng J.-F."/>
            <person name="Goodwin L."/>
            <person name="Pitluck S."/>
            <person name="Peters L."/>
            <person name="Daligault H."/>
            <person name="Han C."/>
            <person name="Tapia R."/>
            <person name="Land M."/>
            <person name="Hauser L."/>
            <person name="Kyrpides N."/>
            <person name="Ivanova N."/>
            <person name="Pagani I."/>
            <person name="Turner P."/>
            <person name="Copley S."/>
            <person name="Woyke T."/>
        </authorList>
    </citation>
    <scope>NUCLEOTIDE SEQUENCE [LARGE SCALE GENOMIC DNA]</scope>
    <source>
        <strain evidence="5 6">L-1</strain>
    </source>
</reference>
<dbReference type="KEGG" id="sch:Sphch_3241"/>
<keyword evidence="3" id="KW-0456">Lyase</keyword>
<evidence type="ECO:0000256" key="1">
    <source>
        <dbReference type="ARBA" id="ARBA00005254"/>
    </source>
</evidence>
<protein>
    <submittedName>
        <fullName evidence="5">Enoyl-CoA hydratase/isomerase</fullName>
    </submittedName>
</protein>
<dbReference type="PANTHER" id="PTHR11941">
    <property type="entry name" value="ENOYL-COA HYDRATASE-RELATED"/>
    <property type="match status" value="1"/>
</dbReference>
<organism evidence="5 6">
    <name type="scientific">Sphingobium chlorophenolicum L-1</name>
    <dbReference type="NCBI Taxonomy" id="690566"/>
    <lineage>
        <taxon>Bacteria</taxon>
        <taxon>Pseudomonadati</taxon>
        <taxon>Pseudomonadota</taxon>
        <taxon>Alphaproteobacteria</taxon>
        <taxon>Sphingomonadales</taxon>
        <taxon>Sphingomonadaceae</taxon>
        <taxon>Sphingobium</taxon>
    </lineage>
</organism>
<dbReference type="GO" id="GO:0016829">
    <property type="term" value="F:lyase activity"/>
    <property type="evidence" value="ECO:0007669"/>
    <property type="project" value="UniProtKB-KW"/>
</dbReference>
<dbReference type="Gene3D" id="1.10.12.10">
    <property type="entry name" value="Lyase 2-enoyl-coa Hydratase, Chain A, domain 2"/>
    <property type="match status" value="1"/>
</dbReference>
<dbReference type="GO" id="GO:0006635">
    <property type="term" value="P:fatty acid beta-oxidation"/>
    <property type="evidence" value="ECO:0007669"/>
    <property type="project" value="TreeGrafter"/>
</dbReference>
<evidence type="ECO:0000313" key="6">
    <source>
        <dbReference type="Proteomes" id="UP000007150"/>
    </source>
</evidence>
<dbReference type="RefSeq" id="WP_013849081.1">
    <property type="nucleotide sequence ID" value="NC_015594.1"/>
</dbReference>
<dbReference type="Proteomes" id="UP000007150">
    <property type="component" value="Chromosome 2"/>
</dbReference>
<dbReference type="AlphaFoldDB" id="F6F339"/>
<accession>F6F339</accession>
<keyword evidence="6" id="KW-1185">Reference proteome</keyword>
<dbReference type="EMBL" id="CP002799">
    <property type="protein sequence ID" value="AEG50851.1"/>
    <property type="molecule type" value="Genomic_DNA"/>
</dbReference>
<dbReference type="CDD" id="cd06558">
    <property type="entry name" value="crotonase-like"/>
    <property type="match status" value="1"/>
</dbReference>
<evidence type="ECO:0000256" key="3">
    <source>
        <dbReference type="ARBA" id="ARBA00023239"/>
    </source>
</evidence>
<dbReference type="InterPro" id="IPR014748">
    <property type="entry name" value="Enoyl-CoA_hydra_C"/>
</dbReference>
<name>F6F339_SPHCR</name>
<dbReference type="GO" id="GO:0016853">
    <property type="term" value="F:isomerase activity"/>
    <property type="evidence" value="ECO:0007669"/>
    <property type="project" value="UniProtKB-KW"/>
</dbReference>